<feature type="compositionally biased region" description="Polar residues" evidence="4">
    <location>
        <begin position="1"/>
        <end position="10"/>
    </location>
</feature>
<keyword evidence="7" id="KW-1185">Reference proteome</keyword>
<feature type="region of interest" description="Disordered" evidence="4">
    <location>
        <begin position="49"/>
        <end position="69"/>
    </location>
</feature>
<name>A0AAN7HAQ1_9PEZI</name>
<dbReference type="Proteomes" id="UP001303760">
    <property type="component" value="Unassembled WGS sequence"/>
</dbReference>
<dbReference type="AlphaFoldDB" id="A0AAN7HAQ1"/>
<dbReference type="SUPFAM" id="SSF53335">
    <property type="entry name" value="S-adenosyl-L-methionine-dependent methyltransferases"/>
    <property type="match status" value="1"/>
</dbReference>
<evidence type="ECO:0000259" key="5">
    <source>
        <dbReference type="Pfam" id="PF00891"/>
    </source>
</evidence>
<dbReference type="Gene3D" id="1.10.10.10">
    <property type="entry name" value="Winged helix-like DNA-binding domain superfamily/Winged helix DNA-binding domain"/>
    <property type="match status" value="1"/>
</dbReference>
<dbReference type="InterPro" id="IPR036390">
    <property type="entry name" value="WH_DNA-bd_sf"/>
</dbReference>
<dbReference type="InterPro" id="IPR016461">
    <property type="entry name" value="COMT-like"/>
</dbReference>
<evidence type="ECO:0000313" key="7">
    <source>
        <dbReference type="Proteomes" id="UP001303760"/>
    </source>
</evidence>
<organism evidence="6 7">
    <name type="scientific">Achaetomium macrosporum</name>
    <dbReference type="NCBI Taxonomy" id="79813"/>
    <lineage>
        <taxon>Eukaryota</taxon>
        <taxon>Fungi</taxon>
        <taxon>Dikarya</taxon>
        <taxon>Ascomycota</taxon>
        <taxon>Pezizomycotina</taxon>
        <taxon>Sordariomycetes</taxon>
        <taxon>Sordariomycetidae</taxon>
        <taxon>Sordariales</taxon>
        <taxon>Chaetomiaceae</taxon>
        <taxon>Achaetomium</taxon>
    </lineage>
</organism>
<keyword evidence="3" id="KW-0949">S-adenosyl-L-methionine</keyword>
<reference evidence="6" key="1">
    <citation type="journal article" date="2023" name="Mol. Phylogenet. Evol.">
        <title>Genome-scale phylogeny and comparative genomics of the fungal order Sordariales.</title>
        <authorList>
            <person name="Hensen N."/>
            <person name="Bonometti L."/>
            <person name="Westerberg I."/>
            <person name="Brannstrom I.O."/>
            <person name="Guillou S."/>
            <person name="Cros-Aarteil S."/>
            <person name="Calhoun S."/>
            <person name="Haridas S."/>
            <person name="Kuo A."/>
            <person name="Mondo S."/>
            <person name="Pangilinan J."/>
            <person name="Riley R."/>
            <person name="LaButti K."/>
            <person name="Andreopoulos B."/>
            <person name="Lipzen A."/>
            <person name="Chen C."/>
            <person name="Yan M."/>
            <person name="Daum C."/>
            <person name="Ng V."/>
            <person name="Clum A."/>
            <person name="Steindorff A."/>
            <person name="Ohm R.A."/>
            <person name="Martin F."/>
            <person name="Silar P."/>
            <person name="Natvig D.O."/>
            <person name="Lalanne C."/>
            <person name="Gautier V."/>
            <person name="Ament-Velasquez S.L."/>
            <person name="Kruys A."/>
            <person name="Hutchinson M.I."/>
            <person name="Powell A.J."/>
            <person name="Barry K."/>
            <person name="Miller A.N."/>
            <person name="Grigoriev I.V."/>
            <person name="Debuchy R."/>
            <person name="Gladieux P."/>
            <person name="Hiltunen Thoren M."/>
            <person name="Johannesson H."/>
        </authorList>
    </citation>
    <scope>NUCLEOTIDE SEQUENCE</scope>
    <source>
        <strain evidence="6">CBS 532.94</strain>
    </source>
</reference>
<dbReference type="InterPro" id="IPR029063">
    <property type="entry name" value="SAM-dependent_MTases_sf"/>
</dbReference>
<gene>
    <name evidence="6" type="ORF">C8A03DRAFT_18952</name>
</gene>
<feature type="domain" description="O-methyltransferase C-terminal" evidence="5">
    <location>
        <begin position="220"/>
        <end position="433"/>
    </location>
</feature>
<proteinExistence type="predicted"/>
<protein>
    <submittedName>
        <fullName evidence="6">6-hydroxytryprostatin B O-methyltransferase</fullName>
    </submittedName>
</protein>
<dbReference type="InterPro" id="IPR036388">
    <property type="entry name" value="WH-like_DNA-bd_sf"/>
</dbReference>
<accession>A0AAN7HAQ1</accession>
<evidence type="ECO:0000256" key="2">
    <source>
        <dbReference type="ARBA" id="ARBA00022679"/>
    </source>
</evidence>
<dbReference type="PANTHER" id="PTHR43712:SF19">
    <property type="entry name" value="DUAL O-METHYLTRANSFERASE_FAD-DEPENDENT MONOOXYGENASE ELCB"/>
    <property type="match status" value="1"/>
</dbReference>
<evidence type="ECO:0000256" key="1">
    <source>
        <dbReference type="ARBA" id="ARBA00022603"/>
    </source>
</evidence>
<reference evidence="6" key="2">
    <citation type="submission" date="2023-05" db="EMBL/GenBank/DDBJ databases">
        <authorList>
            <consortium name="Lawrence Berkeley National Laboratory"/>
            <person name="Steindorff A."/>
            <person name="Hensen N."/>
            <person name="Bonometti L."/>
            <person name="Westerberg I."/>
            <person name="Brannstrom I.O."/>
            <person name="Guillou S."/>
            <person name="Cros-Aarteil S."/>
            <person name="Calhoun S."/>
            <person name="Haridas S."/>
            <person name="Kuo A."/>
            <person name="Mondo S."/>
            <person name="Pangilinan J."/>
            <person name="Riley R."/>
            <person name="Labutti K."/>
            <person name="Andreopoulos B."/>
            <person name="Lipzen A."/>
            <person name="Chen C."/>
            <person name="Yanf M."/>
            <person name="Daum C."/>
            <person name="Ng V."/>
            <person name="Clum A."/>
            <person name="Ohm R."/>
            <person name="Martin F."/>
            <person name="Silar P."/>
            <person name="Natvig D."/>
            <person name="Lalanne C."/>
            <person name="Gautier V."/>
            <person name="Ament-Velasquez S.L."/>
            <person name="Kruys A."/>
            <person name="Hutchinson M.I."/>
            <person name="Powell A.J."/>
            <person name="Barry K."/>
            <person name="Miller A.N."/>
            <person name="Grigoriev I.V."/>
            <person name="Debuchy R."/>
            <person name="Gladieux P."/>
            <person name="Thoren M.H."/>
            <person name="Johannesson H."/>
        </authorList>
    </citation>
    <scope>NUCLEOTIDE SEQUENCE</scope>
    <source>
        <strain evidence="6">CBS 532.94</strain>
    </source>
</reference>
<dbReference type="PANTHER" id="PTHR43712">
    <property type="entry name" value="PUTATIVE (AFU_ORTHOLOGUE AFUA_4G14580)-RELATED"/>
    <property type="match status" value="1"/>
</dbReference>
<evidence type="ECO:0000313" key="6">
    <source>
        <dbReference type="EMBL" id="KAK4234079.1"/>
    </source>
</evidence>
<sequence length="469" mass="50489">MSRQLETSAENAAAAPQSVATSGSSPLEELARNCTKNAIVVGQYLSAHGLPQPSHEPDGPSSTLPPDAPVDVKRARQSLMDAALQLFQLATGPREFVPNLAPGYQYVACLTWLLRFDIFRLVPASGTISYRDLAAAASKQASRAAAIPEGRLKSIVRMAMTAALFREPEPDRVGHSATSALLARDADVRALASNLCTSSAPIALCMTAAHDRFNPASLAKNETAFNVAFGTELPFFDWLAQNPAEREKFAGYMRTLTKSEGVDEKHLVDGYPWGDLGSALVVDVGGSTGHTAIALAKAYPTLRFIIQDLPDNAAAGRRAAETTLPADISSRLTFQGHDFTRPQPVAGADVYLLRMILHDWPDHLAIDIVRNLVPALAGKRGAKLLIMDTVLPAPGQVPASVERIVRVRDLTMLQVFNSHERDLGQWMELLAEADGRLRLRRVVEPFGSAMALLEVELELDGASTSTGDV</sequence>
<dbReference type="Pfam" id="PF00891">
    <property type="entry name" value="Methyltransf_2"/>
    <property type="match status" value="1"/>
</dbReference>
<comment type="caution">
    <text evidence="6">The sequence shown here is derived from an EMBL/GenBank/DDBJ whole genome shotgun (WGS) entry which is preliminary data.</text>
</comment>
<dbReference type="SUPFAM" id="SSF46785">
    <property type="entry name" value="Winged helix' DNA-binding domain"/>
    <property type="match status" value="1"/>
</dbReference>
<dbReference type="GO" id="GO:0008171">
    <property type="term" value="F:O-methyltransferase activity"/>
    <property type="evidence" value="ECO:0007669"/>
    <property type="project" value="InterPro"/>
</dbReference>
<keyword evidence="2" id="KW-0808">Transferase</keyword>
<dbReference type="Gene3D" id="3.40.50.150">
    <property type="entry name" value="Vaccinia Virus protein VP39"/>
    <property type="match status" value="1"/>
</dbReference>
<evidence type="ECO:0000256" key="3">
    <source>
        <dbReference type="ARBA" id="ARBA00022691"/>
    </source>
</evidence>
<dbReference type="PROSITE" id="PS51683">
    <property type="entry name" value="SAM_OMT_II"/>
    <property type="match status" value="1"/>
</dbReference>
<dbReference type="InterPro" id="IPR001077">
    <property type="entry name" value="COMT_C"/>
</dbReference>
<evidence type="ECO:0000256" key="4">
    <source>
        <dbReference type="SAM" id="MobiDB-lite"/>
    </source>
</evidence>
<dbReference type="GO" id="GO:0032259">
    <property type="term" value="P:methylation"/>
    <property type="evidence" value="ECO:0007669"/>
    <property type="project" value="UniProtKB-KW"/>
</dbReference>
<feature type="region of interest" description="Disordered" evidence="4">
    <location>
        <begin position="1"/>
        <end position="27"/>
    </location>
</feature>
<keyword evidence="1" id="KW-0489">Methyltransferase</keyword>
<dbReference type="EMBL" id="MU860419">
    <property type="protein sequence ID" value="KAK4234079.1"/>
    <property type="molecule type" value="Genomic_DNA"/>
</dbReference>